<dbReference type="AlphaFoldDB" id="A0A7I9YHF2"/>
<sequence length="136" mass="14853">MTGARDEIFDLTVRYATAIDTRQYQLLAEVFTADADVDYGEIGQWTGAQQVVQFMDAVHAGAAHTLHRMSNQAIDIDGDTAKARTYIDALILADNGSGVNAVGYYDDHLVRTDAGWRIARRKFTSIRIGTVAATNG</sequence>
<accession>A0A7I9YHF2</accession>
<reference evidence="2 3" key="1">
    <citation type="journal article" date="2019" name="Emerg. Microbes Infect.">
        <title>Comprehensive subspecies identification of 175 nontuberculous mycobacteria species based on 7547 genomic profiles.</title>
        <authorList>
            <person name="Matsumoto Y."/>
            <person name="Kinjo T."/>
            <person name="Motooka D."/>
            <person name="Nabeya D."/>
            <person name="Jung N."/>
            <person name="Uechi K."/>
            <person name="Horii T."/>
            <person name="Iida T."/>
            <person name="Fujita J."/>
            <person name="Nakamura S."/>
        </authorList>
    </citation>
    <scope>NUCLEOTIDE SEQUENCE [LARGE SCALE GENOMIC DNA]</scope>
    <source>
        <strain evidence="2 3">JCM 30725</strain>
    </source>
</reference>
<evidence type="ECO:0000313" key="2">
    <source>
        <dbReference type="EMBL" id="GFG88106.1"/>
    </source>
</evidence>
<comment type="caution">
    <text evidence="2">The sequence shown here is derived from an EMBL/GenBank/DDBJ whole genome shotgun (WGS) entry which is preliminary data.</text>
</comment>
<dbReference type="EMBL" id="BLKZ01000001">
    <property type="protein sequence ID" value="GFG88106.1"/>
    <property type="molecule type" value="Genomic_DNA"/>
</dbReference>
<protein>
    <submittedName>
        <fullName evidence="2">Polyketide cyclase</fullName>
    </submittedName>
</protein>
<gene>
    <name evidence="2" type="ORF">MBOU_01480</name>
</gene>
<proteinExistence type="predicted"/>
<dbReference type="InterPro" id="IPR037401">
    <property type="entry name" value="SnoaL-like"/>
</dbReference>
<dbReference type="SUPFAM" id="SSF54427">
    <property type="entry name" value="NTF2-like"/>
    <property type="match status" value="1"/>
</dbReference>
<organism evidence="2 3">
    <name type="scientific">Mycobacterium bourgelatii</name>
    <dbReference type="NCBI Taxonomy" id="1273442"/>
    <lineage>
        <taxon>Bacteria</taxon>
        <taxon>Bacillati</taxon>
        <taxon>Actinomycetota</taxon>
        <taxon>Actinomycetes</taxon>
        <taxon>Mycobacteriales</taxon>
        <taxon>Mycobacteriaceae</taxon>
        <taxon>Mycobacterium</taxon>
    </lineage>
</organism>
<dbReference type="CDD" id="cd00531">
    <property type="entry name" value="NTF2_like"/>
    <property type="match status" value="1"/>
</dbReference>
<dbReference type="Gene3D" id="3.10.450.50">
    <property type="match status" value="1"/>
</dbReference>
<keyword evidence="3" id="KW-1185">Reference proteome</keyword>
<evidence type="ECO:0000313" key="3">
    <source>
        <dbReference type="Proteomes" id="UP000465360"/>
    </source>
</evidence>
<evidence type="ECO:0000259" key="1">
    <source>
        <dbReference type="Pfam" id="PF13577"/>
    </source>
</evidence>
<dbReference type="Proteomes" id="UP000465360">
    <property type="component" value="Unassembled WGS sequence"/>
</dbReference>
<dbReference type="InterPro" id="IPR032710">
    <property type="entry name" value="NTF2-like_dom_sf"/>
</dbReference>
<name>A0A7I9YHF2_MYCBU</name>
<feature type="domain" description="SnoaL-like" evidence="1">
    <location>
        <begin position="4"/>
        <end position="122"/>
    </location>
</feature>
<dbReference type="Pfam" id="PF13577">
    <property type="entry name" value="SnoaL_4"/>
    <property type="match status" value="1"/>
</dbReference>
<dbReference type="RefSeq" id="WP_163706684.1">
    <property type="nucleotide sequence ID" value="NZ_BLKZ01000001.1"/>
</dbReference>